<organism evidence="6">
    <name type="scientific">candidate division WOR-3 bacterium</name>
    <dbReference type="NCBI Taxonomy" id="2052148"/>
    <lineage>
        <taxon>Bacteria</taxon>
        <taxon>Bacteria division WOR-3</taxon>
    </lineage>
</organism>
<dbReference type="PROSITE" id="PS51128">
    <property type="entry name" value="ZF_DKSA_2"/>
    <property type="match status" value="1"/>
</dbReference>
<feature type="zinc finger region" description="dksA C4-type" evidence="4">
    <location>
        <begin position="91"/>
        <end position="115"/>
    </location>
</feature>
<gene>
    <name evidence="6" type="ORF">ENW73_07245</name>
</gene>
<name>A0A7C6EDG6_UNCW3</name>
<feature type="domain" description="Zinc finger DksA/TraR C4-type" evidence="5">
    <location>
        <begin position="86"/>
        <end position="118"/>
    </location>
</feature>
<accession>A0A7C6EDG6</accession>
<dbReference type="PANTHER" id="PTHR33823">
    <property type="entry name" value="RNA POLYMERASE-BINDING TRANSCRIPTION FACTOR DKSA-RELATED"/>
    <property type="match status" value="1"/>
</dbReference>
<dbReference type="AlphaFoldDB" id="A0A7C6EDG6"/>
<dbReference type="InterPro" id="IPR020458">
    <property type="entry name" value="Znf_DskA_TraR_CS"/>
</dbReference>
<dbReference type="PANTHER" id="PTHR33823:SF4">
    <property type="entry name" value="GENERAL STRESS PROTEIN 16O"/>
    <property type="match status" value="1"/>
</dbReference>
<keyword evidence="3" id="KW-0862">Zinc</keyword>
<dbReference type="PROSITE" id="PS01102">
    <property type="entry name" value="ZF_DKSA_1"/>
    <property type="match status" value="1"/>
</dbReference>
<evidence type="ECO:0000259" key="5">
    <source>
        <dbReference type="Pfam" id="PF01258"/>
    </source>
</evidence>
<dbReference type="GO" id="GO:0008270">
    <property type="term" value="F:zinc ion binding"/>
    <property type="evidence" value="ECO:0007669"/>
    <property type="project" value="UniProtKB-KW"/>
</dbReference>
<evidence type="ECO:0000256" key="3">
    <source>
        <dbReference type="ARBA" id="ARBA00022833"/>
    </source>
</evidence>
<dbReference type="EMBL" id="DTLI01000171">
    <property type="protein sequence ID" value="HHS52641.1"/>
    <property type="molecule type" value="Genomic_DNA"/>
</dbReference>
<dbReference type="Gene3D" id="1.20.120.910">
    <property type="entry name" value="DksA, coiled-coil domain"/>
    <property type="match status" value="1"/>
</dbReference>
<dbReference type="InterPro" id="IPR000962">
    <property type="entry name" value="Znf_DskA_TraR"/>
</dbReference>
<dbReference type="SUPFAM" id="SSF109635">
    <property type="entry name" value="DnaK suppressor protein DksA, alpha-hairpin domain"/>
    <property type="match status" value="1"/>
</dbReference>
<protein>
    <recommendedName>
        <fullName evidence="5">Zinc finger DksA/TraR C4-type domain-containing protein</fullName>
    </recommendedName>
</protein>
<dbReference type="Pfam" id="PF01258">
    <property type="entry name" value="zf-dskA_traR"/>
    <property type="match status" value="1"/>
</dbReference>
<dbReference type="SUPFAM" id="SSF57716">
    <property type="entry name" value="Glucocorticoid receptor-like (DNA-binding domain)"/>
    <property type="match status" value="1"/>
</dbReference>
<evidence type="ECO:0000313" key="6">
    <source>
        <dbReference type="EMBL" id="HHS52641.1"/>
    </source>
</evidence>
<evidence type="ECO:0000256" key="4">
    <source>
        <dbReference type="PROSITE-ProRule" id="PRU00510"/>
    </source>
</evidence>
<evidence type="ECO:0000256" key="2">
    <source>
        <dbReference type="ARBA" id="ARBA00022771"/>
    </source>
</evidence>
<reference evidence="6" key="1">
    <citation type="journal article" date="2020" name="mSystems">
        <title>Genome- and Community-Level Interaction Insights into Carbon Utilization and Element Cycling Functions of Hydrothermarchaeota in Hydrothermal Sediment.</title>
        <authorList>
            <person name="Zhou Z."/>
            <person name="Liu Y."/>
            <person name="Xu W."/>
            <person name="Pan J."/>
            <person name="Luo Z.H."/>
            <person name="Li M."/>
        </authorList>
    </citation>
    <scope>NUCLEOTIDE SEQUENCE [LARGE SCALE GENOMIC DNA]</scope>
    <source>
        <strain evidence="6">SpSt-876</strain>
    </source>
</reference>
<keyword evidence="1" id="KW-0479">Metal-binding</keyword>
<proteinExistence type="predicted"/>
<keyword evidence="2" id="KW-0863">Zinc-finger</keyword>
<dbReference type="InterPro" id="IPR037187">
    <property type="entry name" value="DnaK_N"/>
</dbReference>
<sequence>MKKKDLAYFEKRLLEEKQRLLKQKGHTNELLKEPQREAGGEISGYRTHIADQGSETYQREFASQLTSQESMLLIEIDEALKRIREGRYGICEMCQGKIAKERLKIIPHARLCVKCKKKSA</sequence>
<comment type="caution">
    <text evidence="6">The sequence shown here is derived from an EMBL/GenBank/DDBJ whole genome shotgun (WGS) entry which is preliminary data.</text>
</comment>
<evidence type="ECO:0000256" key="1">
    <source>
        <dbReference type="ARBA" id="ARBA00022723"/>
    </source>
</evidence>